<dbReference type="EMBL" id="JARO02000100">
    <property type="protein sequence ID" value="KPP79921.1"/>
    <property type="molecule type" value="Genomic_DNA"/>
</dbReference>
<keyword evidence="3" id="KW-0393">Immunoglobulin domain</keyword>
<feature type="domain" description="Ig-like" evidence="4">
    <location>
        <begin position="84"/>
        <end position="174"/>
    </location>
</feature>
<dbReference type="InterPro" id="IPR053896">
    <property type="entry name" value="BTN3A2-like_Ig-C"/>
</dbReference>
<keyword evidence="2" id="KW-0472">Membrane</keyword>
<evidence type="ECO:0000313" key="5">
    <source>
        <dbReference type="EMBL" id="KPP79921.1"/>
    </source>
</evidence>
<evidence type="ECO:0000256" key="1">
    <source>
        <dbReference type="ARBA" id="ARBA00004370"/>
    </source>
</evidence>
<gene>
    <name evidence="5" type="ORF">Z043_100468</name>
</gene>
<accession>A0A0N8K396</accession>
<evidence type="ECO:0000313" key="6">
    <source>
        <dbReference type="Proteomes" id="UP000034805"/>
    </source>
</evidence>
<dbReference type="PROSITE" id="PS50835">
    <property type="entry name" value="IG_LIKE"/>
    <property type="match status" value="1"/>
</dbReference>
<proteinExistence type="predicted"/>
<dbReference type="GO" id="GO:0016020">
    <property type="term" value="C:membrane"/>
    <property type="evidence" value="ECO:0007669"/>
    <property type="project" value="UniProtKB-SubCell"/>
</dbReference>
<name>A0A0N8K396_SCLFO</name>
<dbReference type="PANTHER" id="PTHR44991:SF1">
    <property type="entry name" value="IMMUNOGLOBULIN SUPERFAMILY MEMBER 5"/>
    <property type="match status" value="1"/>
</dbReference>
<evidence type="ECO:0000256" key="2">
    <source>
        <dbReference type="ARBA" id="ARBA00023136"/>
    </source>
</evidence>
<dbReference type="SUPFAM" id="SSF48726">
    <property type="entry name" value="Immunoglobulin"/>
    <property type="match status" value="1"/>
</dbReference>
<dbReference type="Pfam" id="PF22705">
    <property type="entry name" value="C2-set_3"/>
    <property type="match status" value="1"/>
</dbReference>
<dbReference type="InterPro" id="IPR013783">
    <property type="entry name" value="Ig-like_fold"/>
</dbReference>
<dbReference type="InterPro" id="IPR036179">
    <property type="entry name" value="Ig-like_dom_sf"/>
</dbReference>
<reference evidence="5 6" key="1">
    <citation type="submission" date="2015-08" db="EMBL/GenBank/DDBJ databases">
        <title>The genome of the Asian arowana (Scleropages formosus).</title>
        <authorList>
            <person name="Tan M.H."/>
            <person name="Gan H.M."/>
            <person name="Croft L.J."/>
            <person name="Austin C.M."/>
        </authorList>
    </citation>
    <scope>NUCLEOTIDE SEQUENCE [LARGE SCALE GENOMIC DNA]</scope>
    <source>
        <strain evidence="5">Aro1</strain>
    </source>
</reference>
<comment type="subcellular location">
    <subcellularLocation>
        <location evidence="1">Membrane</location>
    </subcellularLocation>
</comment>
<dbReference type="Gene3D" id="2.60.40.10">
    <property type="entry name" value="Immunoglobulins"/>
    <property type="match status" value="1"/>
</dbReference>
<protein>
    <recommendedName>
        <fullName evidence="4">Ig-like domain-containing protein</fullName>
    </recommendedName>
</protein>
<dbReference type="PANTHER" id="PTHR44991">
    <property type="entry name" value="IMMUNOGLOBULIN SUPERFAMILY MEMBER 5"/>
    <property type="match status" value="1"/>
</dbReference>
<evidence type="ECO:0000259" key="4">
    <source>
        <dbReference type="PROSITE" id="PS50835"/>
    </source>
</evidence>
<dbReference type="AlphaFoldDB" id="A0A0N8K396"/>
<sequence>MATLDRFVRHRNRKHRGRELNEGGPALLSLSCALRCLLSHLPLFRCHLIPPHLHRCVDSGRTVSKVDPSRFSPPTKPSSACLRPESGTVAILGGNVTATQGDLAYFQCQALGWRPAPTVSWTVEGRAVNADSYNVSSVDWGNLFNTTSTLGVVANNSAPVVCRASVSTIPAPLTGTAFMSVGERFPLQTHRA</sequence>
<comment type="caution">
    <text evidence="5">The sequence shown here is derived from an EMBL/GenBank/DDBJ whole genome shotgun (WGS) entry which is preliminary data.</text>
</comment>
<organism evidence="5 6">
    <name type="scientific">Scleropages formosus</name>
    <name type="common">Asian bonytongue</name>
    <name type="synonym">Osteoglossum formosum</name>
    <dbReference type="NCBI Taxonomy" id="113540"/>
    <lineage>
        <taxon>Eukaryota</taxon>
        <taxon>Metazoa</taxon>
        <taxon>Chordata</taxon>
        <taxon>Craniata</taxon>
        <taxon>Vertebrata</taxon>
        <taxon>Euteleostomi</taxon>
        <taxon>Actinopterygii</taxon>
        <taxon>Neopterygii</taxon>
        <taxon>Teleostei</taxon>
        <taxon>Osteoglossocephala</taxon>
        <taxon>Osteoglossomorpha</taxon>
        <taxon>Osteoglossiformes</taxon>
        <taxon>Osteoglossidae</taxon>
        <taxon>Scleropages</taxon>
    </lineage>
</organism>
<evidence type="ECO:0000256" key="3">
    <source>
        <dbReference type="ARBA" id="ARBA00023319"/>
    </source>
</evidence>
<dbReference type="Proteomes" id="UP000034805">
    <property type="component" value="Unassembled WGS sequence"/>
</dbReference>
<dbReference type="InterPro" id="IPR007110">
    <property type="entry name" value="Ig-like_dom"/>
</dbReference>